<dbReference type="PANTHER" id="PTHR10434:SF64">
    <property type="entry name" value="1-ACYL-SN-GLYCEROL-3-PHOSPHATE ACYLTRANSFERASE-RELATED"/>
    <property type="match status" value="1"/>
</dbReference>
<keyword evidence="6 7" id="KW-0012">Acyltransferase</keyword>
<evidence type="ECO:0000256" key="3">
    <source>
        <dbReference type="ARBA" id="ARBA00022516"/>
    </source>
</evidence>
<proteinExistence type="inferred from homology"/>
<evidence type="ECO:0000256" key="2">
    <source>
        <dbReference type="ARBA" id="ARBA00008655"/>
    </source>
</evidence>
<name>A0A151B4A9_9CLOT</name>
<dbReference type="EC" id="2.3.1.51" evidence="7"/>
<comment type="pathway">
    <text evidence="1">Lipid metabolism.</text>
</comment>
<reference evidence="9 10" key="1">
    <citation type="submission" date="2016-02" db="EMBL/GenBank/DDBJ databases">
        <title>Genome sequence of Clostridium tepidiprofundi DSM 19306.</title>
        <authorList>
            <person name="Poehlein A."/>
            <person name="Daniel R."/>
        </authorList>
    </citation>
    <scope>NUCLEOTIDE SEQUENCE [LARGE SCALE GENOMIC DNA]</scope>
    <source>
        <strain evidence="9 10">DSM 19306</strain>
    </source>
</reference>
<keyword evidence="10" id="KW-1185">Reference proteome</keyword>
<evidence type="ECO:0000256" key="5">
    <source>
        <dbReference type="ARBA" id="ARBA00023098"/>
    </source>
</evidence>
<dbReference type="PANTHER" id="PTHR10434">
    <property type="entry name" value="1-ACYL-SN-GLYCEROL-3-PHOSPHATE ACYLTRANSFERASE"/>
    <property type="match status" value="1"/>
</dbReference>
<evidence type="ECO:0000313" key="10">
    <source>
        <dbReference type="Proteomes" id="UP000075531"/>
    </source>
</evidence>
<dbReference type="EMBL" id="LTBA01000011">
    <property type="protein sequence ID" value="KYH34748.1"/>
    <property type="molecule type" value="Genomic_DNA"/>
</dbReference>
<dbReference type="OrthoDB" id="9803035at2"/>
<dbReference type="NCBIfam" id="TIGR00530">
    <property type="entry name" value="AGP_acyltrn"/>
    <property type="match status" value="1"/>
</dbReference>
<gene>
    <name evidence="9" type="primary">plsC_1</name>
    <name evidence="9" type="ORF">CLTEP_13470</name>
</gene>
<sequence>MKRFLFYSSFIAFLIKANFYKIKYEKIKKRDIDEANRYLDEVVMEWANFVIDSIGIDLEVIGRENIPNKSCLFVSNHQSNLDIPALLSAVGKPIGLVAKKEMEKLPIMPYWMNEMHCVFIDRENPREGLKAINKGAENLKQGYSMAIFPEGTRSKGSKMGEFKKGSLKMALKAKVPVVPVTIDGTYKSLEAYDKKSKRFDVKIIFDKPIEVKELSREESAKLLEDVRDIIEKNLKEK</sequence>
<comment type="catalytic activity">
    <reaction evidence="7">
        <text>a 1-acyl-sn-glycero-3-phosphate + an acyl-CoA = a 1,2-diacyl-sn-glycero-3-phosphate + CoA</text>
        <dbReference type="Rhea" id="RHEA:19709"/>
        <dbReference type="ChEBI" id="CHEBI:57287"/>
        <dbReference type="ChEBI" id="CHEBI:57970"/>
        <dbReference type="ChEBI" id="CHEBI:58342"/>
        <dbReference type="ChEBI" id="CHEBI:58608"/>
        <dbReference type="EC" id="2.3.1.51"/>
    </reaction>
</comment>
<dbReference type="Pfam" id="PF01553">
    <property type="entry name" value="Acyltransferase"/>
    <property type="match status" value="1"/>
</dbReference>
<evidence type="ECO:0000256" key="1">
    <source>
        <dbReference type="ARBA" id="ARBA00005189"/>
    </source>
</evidence>
<dbReference type="STRING" id="1121338.CLTEP_13470"/>
<comment type="caution">
    <text evidence="9">The sequence shown here is derived from an EMBL/GenBank/DDBJ whole genome shotgun (WGS) entry which is preliminary data.</text>
</comment>
<evidence type="ECO:0000259" key="8">
    <source>
        <dbReference type="SMART" id="SM00563"/>
    </source>
</evidence>
<comment type="similarity">
    <text evidence="2 7">Belongs to the 1-acyl-sn-glycerol-3-phosphate acyltransferase family.</text>
</comment>
<evidence type="ECO:0000256" key="6">
    <source>
        <dbReference type="ARBA" id="ARBA00023315"/>
    </source>
</evidence>
<keyword evidence="5 7" id="KW-0443">Lipid metabolism</keyword>
<dbReference type="SUPFAM" id="SSF69593">
    <property type="entry name" value="Glycerol-3-phosphate (1)-acyltransferase"/>
    <property type="match status" value="1"/>
</dbReference>
<dbReference type="AlphaFoldDB" id="A0A151B4A9"/>
<dbReference type="GO" id="GO:0016020">
    <property type="term" value="C:membrane"/>
    <property type="evidence" value="ECO:0007669"/>
    <property type="project" value="InterPro"/>
</dbReference>
<keyword evidence="3 7" id="KW-0444">Lipid biosynthesis</keyword>
<dbReference type="RefSeq" id="WP_066824369.1">
    <property type="nucleotide sequence ID" value="NZ_LTBA01000011.1"/>
</dbReference>
<protein>
    <recommendedName>
        <fullName evidence="7">1-acyl-sn-glycerol-3-phosphate acyltransferase</fullName>
        <ecNumber evidence="7">2.3.1.51</ecNumber>
    </recommendedName>
</protein>
<dbReference type="CDD" id="cd07989">
    <property type="entry name" value="LPLAT_AGPAT-like"/>
    <property type="match status" value="1"/>
</dbReference>
<dbReference type="InterPro" id="IPR002123">
    <property type="entry name" value="Plipid/glycerol_acylTrfase"/>
</dbReference>
<accession>A0A151B4A9</accession>
<dbReference type="GO" id="GO:0006654">
    <property type="term" value="P:phosphatidic acid biosynthetic process"/>
    <property type="evidence" value="ECO:0007669"/>
    <property type="project" value="TreeGrafter"/>
</dbReference>
<keyword evidence="4 7" id="KW-0808">Transferase</keyword>
<evidence type="ECO:0000256" key="7">
    <source>
        <dbReference type="RuleBase" id="RU361267"/>
    </source>
</evidence>
<dbReference type="InterPro" id="IPR004552">
    <property type="entry name" value="AGP_acyltrans"/>
</dbReference>
<keyword evidence="7" id="KW-0594">Phospholipid biosynthesis</keyword>
<organism evidence="9 10">
    <name type="scientific">Clostridium tepidiprofundi DSM 19306</name>
    <dbReference type="NCBI Taxonomy" id="1121338"/>
    <lineage>
        <taxon>Bacteria</taxon>
        <taxon>Bacillati</taxon>
        <taxon>Bacillota</taxon>
        <taxon>Clostridia</taxon>
        <taxon>Eubacteriales</taxon>
        <taxon>Clostridiaceae</taxon>
        <taxon>Clostridium</taxon>
    </lineage>
</organism>
<dbReference type="Proteomes" id="UP000075531">
    <property type="component" value="Unassembled WGS sequence"/>
</dbReference>
<keyword evidence="7" id="KW-1208">Phospholipid metabolism</keyword>
<comment type="domain">
    <text evidence="7">The HXXXXD motif is essential for acyltransferase activity and may constitute the binding site for the phosphate moiety of the glycerol-3-phosphate.</text>
</comment>
<feature type="domain" description="Phospholipid/glycerol acyltransferase" evidence="8">
    <location>
        <begin position="71"/>
        <end position="185"/>
    </location>
</feature>
<dbReference type="GO" id="GO:0003841">
    <property type="term" value="F:1-acylglycerol-3-phosphate O-acyltransferase activity"/>
    <property type="evidence" value="ECO:0007669"/>
    <property type="project" value="UniProtKB-UniRule"/>
</dbReference>
<evidence type="ECO:0000313" key="9">
    <source>
        <dbReference type="EMBL" id="KYH34748.1"/>
    </source>
</evidence>
<evidence type="ECO:0000256" key="4">
    <source>
        <dbReference type="ARBA" id="ARBA00022679"/>
    </source>
</evidence>
<dbReference type="SMART" id="SM00563">
    <property type="entry name" value="PlsC"/>
    <property type="match status" value="1"/>
</dbReference>
<dbReference type="PATRIC" id="fig|1121338.3.peg.1381"/>